<dbReference type="PANTHER" id="PTHR46579:SF1">
    <property type="entry name" value="F5_8 TYPE C DOMAIN-CONTAINING PROTEIN"/>
    <property type="match status" value="1"/>
</dbReference>
<dbReference type="KEGG" id="nvi:116417991"/>
<keyword evidence="2" id="KW-1185">Reference proteome</keyword>
<name>A0A7M7QKG2_NASVI</name>
<dbReference type="AlphaFoldDB" id="A0A7M7QKG2"/>
<evidence type="ECO:0000313" key="1">
    <source>
        <dbReference type="EnsemblMetazoa" id="XP_031789039"/>
    </source>
</evidence>
<dbReference type="GeneID" id="116417991"/>
<reference evidence="1" key="1">
    <citation type="submission" date="2021-01" db="UniProtKB">
        <authorList>
            <consortium name="EnsemblMetazoa"/>
        </authorList>
    </citation>
    <scope>IDENTIFICATION</scope>
</reference>
<accession>A0A7M7QKG2</accession>
<dbReference type="PANTHER" id="PTHR46579">
    <property type="entry name" value="F5/8 TYPE C DOMAIN-CONTAINING PROTEIN-RELATED"/>
    <property type="match status" value="1"/>
</dbReference>
<sequence length="461" mass="54395">MFEDPLILNDIEERFNRKKIDDSALEDIFDGKIYKQYSKDPNLLGNPFNFSYTFNTDGCQSSDKSKVTIWPIYMMIHELPDNLRKRCMPLAGLWIPKQEPNMKIFLQPFVDKSNELSTKGFTWKYYTNYVTSKLFPLGCCVDSPARSSVLNMKRFNGFYGCTYCEHPTTLIECVRKYPMLSDPPSLRTHNRIIQCMIEASNNNGYDVMGVWGPSPLMYLKHFDLVKGMVLDFMHSCLLGVTELYTKILMSNSKDDYYIGSPSNTLLINERLLSIKPPSCVANMPRDINERNQWNASQWFSWLFFYSLICYRGMLPSKYYDHWALLVSAMHIFLEDSITPKMLQEAGISIVKFVYYFEKLYGEHYMHYNVHLLLHFKDTVENWGPLWANNTFAFENQNRLLLKNKKCDNRIAQHIVYRLLIYQQLPLLERQNYISSNTRNMCYNLHNKNRLKKFEILKNVIY</sequence>
<proteinExistence type="predicted"/>
<dbReference type="Proteomes" id="UP000002358">
    <property type="component" value="Unassembled WGS sequence"/>
</dbReference>
<protein>
    <submittedName>
        <fullName evidence="1">Uncharacterized protein</fullName>
    </submittedName>
</protein>
<dbReference type="EnsemblMetazoa" id="XM_031933179">
    <property type="protein sequence ID" value="XP_031789039"/>
    <property type="gene ID" value="LOC116417991"/>
</dbReference>
<dbReference type="InParanoid" id="A0A7M7QKG2"/>
<dbReference type="RefSeq" id="XP_031789039.1">
    <property type="nucleotide sequence ID" value="XM_031933179.2"/>
</dbReference>
<evidence type="ECO:0000313" key="2">
    <source>
        <dbReference type="Proteomes" id="UP000002358"/>
    </source>
</evidence>
<organism evidence="1 2">
    <name type="scientific">Nasonia vitripennis</name>
    <name type="common">Parasitic wasp</name>
    <dbReference type="NCBI Taxonomy" id="7425"/>
    <lineage>
        <taxon>Eukaryota</taxon>
        <taxon>Metazoa</taxon>
        <taxon>Ecdysozoa</taxon>
        <taxon>Arthropoda</taxon>
        <taxon>Hexapoda</taxon>
        <taxon>Insecta</taxon>
        <taxon>Pterygota</taxon>
        <taxon>Neoptera</taxon>
        <taxon>Endopterygota</taxon>
        <taxon>Hymenoptera</taxon>
        <taxon>Apocrita</taxon>
        <taxon>Proctotrupomorpha</taxon>
        <taxon>Chalcidoidea</taxon>
        <taxon>Pteromalidae</taxon>
        <taxon>Pteromalinae</taxon>
        <taxon>Nasonia</taxon>
    </lineage>
</organism>
<dbReference type="OrthoDB" id="8194903at2759"/>